<evidence type="ECO:0000256" key="1">
    <source>
        <dbReference type="SAM" id="MobiDB-lite"/>
    </source>
</evidence>
<gene>
    <name evidence="2" type="ORF">TRIUR3_17750</name>
</gene>
<proteinExistence type="predicted"/>
<dbReference type="STRING" id="4572.M8A4L1"/>
<evidence type="ECO:0000313" key="2">
    <source>
        <dbReference type="EMBL" id="EMS67332.1"/>
    </source>
</evidence>
<feature type="compositionally biased region" description="Basic and acidic residues" evidence="1">
    <location>
        <begin position="1"/>
        <end position="34"/>
    </location>
</feature>
<dbReference type="EMBL" id="KD020519">
    <property type="protein sequence ID" value="EMS67332.1"/>
    <property type="molecule type" value="Genomic_DNA"/>
</dbReference>
<reference evidence="2" key="1">
    <citation type="journal article" date="2013" name="Nature">
        <title>Draft genome of the wheat A-genome progenitor Triticum urartu.</title>
        <authorList>
            <person name="Ling H.Q."/>
            <person name="Zhao S."/>
            <person name="Liu D."/>
            <person name="Wang J."/>
            <person name="Sun H."/>
            <person name="Zhang C."/>
            <person name="Fan H."/>
            <person name="Li D."/>
            <person name="Dong L."/>
            <person name="Tao Y."/>
            <person name="Gao C."/>
            <person name="Wu H."/>
            <person name="Li Y."/>
            <person name="Cui Y."/>
            <person name="Guo X."/>
            <person name="Zheng S."/>
            <person name="Wang B."/>
            <person name="Yu K."/>
            <person name="Liang Q."/>
            <person name="Yang W."/>
            <person name="Lou X."/>
            <person name="Chen J."/>
            <person name="Feng M."/>
            <person name="Jian J."/>
            <person name="Zhang X."/>
            <person name="Luo G."/>
            <person name="Jiang Y."/>
            <person name="Liu J."/>
            <person name="Wang Z."/>
            <person name="Sha Y."/>
            <person name="Zhang B."/>
            <person name="Wu H."/>
            <person name="Tang D."/>
            <person name="Shen Q."/>
            <person name="Xue P."/>
            <person name="Zou S."/>
            <person name="Wang X."/>
            <person name="Liu X."/>
            <person name="Wang F."/>
            <person name="Yang Y."/>
            <person name="An X."/>
            <person name="Dong Z."/>
            <person name="Zhang K."/>
            <person name="Zhang X."/>
            <person name="Luo M.C."/>
            <person name="Dvorak J."/>
            <person name="Tong Y."/>
            <person name="Wang J."/>
            <person name="Yang H."/>
            <person name="Li Z."/>
            <person name="Wang D."/>
            <person name="Zhang A."/>
            <person name="Wang J."/>
        </authorList>
    </citation>
    <scope>NUCLEOTIDE SEQUENCE</scope>
</reference>
<protein>
    <submittedName>
        <fullName evidence="2">Uncharacterized protein</fullName>
    </submittedName>
</protein>
<feature type="region of interest" description="Disordered" evidence="1">
    <location>
        <begin position="1"/>
        <end position="69"/>
    </location>
</feature>
<sequence length="88" mass="10006">MVGNRRRELQERDRRRRELQDSARREELGRESREAAAAAAMAAADKERAREKGKGKERENGGEGGKFGQQFARVFLPQLYGERLVSSS</sequence>
<name>M8A4L1_TRIUA</name>
<feature type="compositionally biased region" description="Basic and acidic residues" evidence="1">
    <location>
        <begin position="44"/>
        <end position="61"/>
    </location>
</feature>
<dbReference type="AlphaFoldDB" id="M8A4L1"/>
<accession>M8A4L1</accession>
<organism evidence="2">
    <name type="scientific">Triticum urartu</name>
    <name type="common">Red wild einkorn</name>
    <name type="synonym">Crithodium urartu</name>
    <dbReference type="NCBI Taxonomy" id="4572"/>
    <lineage>
        <taxon>Eukaryota</taxon>
        <taxon>Viridiplantae</taxon>
        <taxon>Streptophyta</taxon>
        <taxon>Embryophyta</taxon>
        <taxon>Tracheophyta</taxon>
        <taxon>Spermatophyta</taxon>
        <taxon>Magnoliopsida</taxon>
        <taxon>Liliopsida</taxon>
        <taxon>Poales</taxon>
        <taxon>Poaceae</taxon>
        <taxon>BOP clade</taxon>
        <taxon>Pooideae</taxon>
        <taxon>Triticodae</taxon>
        <taxon>Triticeae</taxon>
        <taxon>Triticinae</taxon>
        <taxon>Triticum</taxon>
    </lineage>
</organism>